<dbReference type="AlphaFoldDB" id="A0A7G1N7D7"/>
<dbReference type="KEGG" id="stui:GCM10017668_04740"/>
<proteinExistence type="predicted"/>
<dbReference type="EMBL" id="AP023439">
    <property type="protein sequence ID" value="BCL18631.1"/>
    <property type="molecule type" value="Genomic_DNA"/>
</dbReference>
<dbReference type="Proteomes" id="UP000516373">
    <property type="component" value="Chromosome"/>
</dbReference>
<protein>
    <submittedName>
        <fullName evidence="1">Uncharacterized protein</fullName>
    </submittedName>
</protein>
<evidence type="ECO:0000313" key="1">
    <source>
        <dbReference type="EMBL" id="BCL18631.1"/>
    </source>
</evidence>
<sequence length="109" mass="11209">MPAAVAATPATATVIRSELMNVAATVPPPKPSGINHQLYQATGARAAGGGVASSICILRSNTNEQGGVLDRTHEYAPRVDWTRSRQLAAPIGTLSGLDPKGSIAATCWT</sequence>
<name>A0A7G1N7D7_9ACTN</name>
<evidence type="ECO:0000313" key="2">
    <source>
        <dbReference type="Proteomes" id="UP000516373"/>
    </source>
</evidence>
<accession>A0A7G1N7D7</accession>
<gene>
    <name evidence="1" type="ORF">GCM10017668_04740</name>
</gene>
<organism evidence="1 2">
    <name type="scientific">Streptomyces tuirus</name>
    <dbReference type="NCBI Taxonomy" id="68278"/>
    <lineage>
        <taxon>Bacteria</taxon>
        <taxon>Bacillati</taxon>
        <taxon>Actinomycetota</taxon>
        <taxon>Actinomycetes</taxon>
        <taxon>Kitasatosporales</taxon>
        <taxon>Streptomycetaceae</taxon>
        <taxon>Streptomyces</taxon>
    </lineage>
</organism>
<reference evidence="1 2" key="1">
    <citation type="journal article" date="2014" name="Int. J. Syst. Evol. Microbiol.">
        <title>Complete genome sequence of Corynebacterium casei LMG S-19264T (=DSM 44701T), isolated from a smear-ripened cheese.</title>
        <authorList>
            <consortium name="US DOE Joint Genome Institute (JGI-PGF)"/>
            <person name="Walter F."/>
            <person name="Albersmeier A."/>
            <person name="Kalinowski J."/>
            <person name="Ruckert C."/>
        </authorList>
    </citation>
    <scope>NUCLEOTIDE SEQUENCE [LARGE SCALE GENOMIC DNA]</scope>
    <source>
        <strain evidence="1 2">JCM 4255</strain>
    </source>
</reference>